<reference evidence="2 3" key="1">
    <citation type="submission" date="2014-07" db="EMBL/GenBank/DDBJ databases">
        <title>Draft genome sequence of Thalassospira profundimaris S25-3-2.</title>
        <authorList>
            <person name="Lai Q."/>
            <person name="Shao Z."/>
        </authorList>
    </citation>
    <scope>NUCLEOTIDE SEQUENCE [LARGE SCALE GENOMIC DNA]</scope>
    <source>
        <strain evidence="2 3">S25-3-2</strain>
    </source>
</reference>
<accession>A0A367XDE8</accession>
<dbReference type="RefSeq" id="WP_181847472.1">
    <property type="nucleotide sequence ID" value="NZ_JPWH01000005.1"/>
</dbReference>
<protein>
    <recommendedName>
        <fullName evidence="1">2Fe-2S ferredoxin-type domain-containing protein</fullName>
    </recommendedName>
</protein>
<dbReference type="CDD" id="cd00207">
    <property type="entry name" value="fer2"/>
    <property type="match status" value="1"/>
</dbReference>
<dbReference type="InterPro" id="IPR012675">
    <property type="entry name" value="Beta-grasp_dom_sf"/>
</dbReference>
<dbReference type="InterPro" id="IPR001041">
    <property type="entry name" value="2Fe-2S_ferredoxin-type"/>
</dbReference>
<dbReference type="AlphaFoldDB" id="A0A367XDE8"/>
<evidence type="ECO:0000313" key="3">
    <source>
        <dbReference type="Proteomes" id="UP000252517"/>
    </source>
</evidence>
<organism evidence="2 3">
    <name type="scientific">Thalassospira profundimaris</name>
    <dbReference type="NCBI Taxonomy" id="502049"/>
    <lineage>
        <taxon>Bacteria</taxon>
        <taxon>Pseudomonadati</taxon>
        <taxon>Pseudomonadota</taxon>
        <taxon>Alphaproteobacteria</taxon>
        <taxon>Rhodospirillales</taxon>
        <taxon>Thalassospiraceae</taxon>
        <taxon>Thalassospira</taxon>
    </lineage>
</organism>
<dbReference type="Pfam" id="PF00111">
    <property type="entry name" value="Fer2"/>
    <property type="match status" value="1"/>
</dbReference>
<dbReference type="EMBL" id="JPWH01000005">
    <property type="protein sequence ID" value="RCK51654.1"/>
    <property type="molecule type" value="Genomic_DNA"/>
</dbReference>
<gene>
    <name evidence="2" type="ORF">TH25_08150</name>
</gene>
<dbReference type="PROSITE" id="PS51085">
    <property type="entry name" value="2FE2S_FER_2"/>
    <property type="match status" value="1"/>
</dbReference>
<comment type="caution">
    <text evidence="2">The sequence shown here is derived from an EMBL/GenBank/DDBJ whole genome shotgun (WGS) entry which is preliminary data.</text>
</comment>
<proteinExistence type="predicted"/>
<feature type="domain" description="2Fe-2S ferredoxin-type" evidence="1">
    <location>
        <begin position="4"/>
        <end position="94"/>
    </location>
</feature>
<evidence type="ECO:0000259" key="1">
    <source>
        <dbReference type="PROSITE" id="PS51085"/>
    </source>
</evidence>
<sequence>MARQPVEVEFAKGGKTATWNPNTAPSLLELAEETSLTPEFGCRNGSCDTCQVNILQGKVTYEKLPSASPEAGTALLCCARPAAADEGKNSQEQTPLILDV</sequence>
<dbReference type="SUPFAM" id="SSF54292">
    <property type="entry name" value="2Fe-2S ferredoxin-like"/>
    <property type="match status" value="1"/>
</dbReference>
<dbReference type="GO" id="GO:0051536">
    <property type="term" value="F:iron-sulfur cluster binding"/>
    <property type="evidence" value="ECO:0007669"/>
    <property type="project" value="InterPro"/>
</dbReference>
<dbReference type="Gene3D" id="3.10.20.30">
    <property type="match status" value="1"/>
</dbReference>
<evidence type="ECO:0000313" key="2">
    <source>
        <dbReference type="EMBL" id="RCK51654.1"/>
    </source>
</evidence>
<dbReference type="Proteomes" id="UP000252517">
    <property type="component" value="Unassembled WGS sequence"/>
</dbReference>
<name>A0A367XDE8_9PROT</name>
<dbReference type="InterPro" id="IPR036010">
    <property type="entry name" value="2Fe-2S_ferredoxin-like_sf"/>
</dbReference>